<dbReference type="AlphaFoldDB" id="A0A3S5CLR1"/>
<sequence>MDIALVSSIADFAEPPLWDLFFVWNSTKNGALPGRFPTYNDSLRLTTISHSPTCLHTLGNSFQSISSTFVASHAPDSYRHMLLKSGFVLSTCPVNEKHISTRPSLLFAQQKPFGRAESAIRQEEKKNKPPTPSLPATQPASQPARHTYRQTDRQTSILPDSVLSAGRQPDDSRKRSMGNYCTEGIGSDYLGHVFFSPSDLTIPPEAEFKQTSK</sequence>
<reference evidence="2" key="1">
    <citation type="submission" date="2018-11" db="EMBL/GenBank/DDBJ databases">
        <authorList>
            <consortium name="Pathogen Informatics"/>
        </authorList>
    </citation>
    <scope>NUCLEOTIDE SEQUENCE</scope>
</reference>
<protein>
    <submittedName>
        <fullName evidence="2">Uncharacterized protein</fullName>
    </submittedName>
</protein>
<evidence type="ECO:0000256" key="1">
    <source>
        <dbReference type="SAM" id="MobiDB-lite"/>
    </source>
</evidence>
<feature type="compositionally biased region" description="Basic and acidic residues" evidence="1">
    <location>
        <begin position="118"/>
        <end position="127"/>
    </location>
</feature>
<dbReference type="EMBL" id="CAAALY010039060">
    <property type="protein sequence ID" value="VEL18865.1"/>
    <property type="molecule type" value="Genomic_DNA"/>
</dbReference>
<feature type="region of interest" description="Disordered" evidence="1">
    <location>
        <begin position="116"/>
        <end position="181"/>
    </location>
</feature>
<dbReference type="Proteomes" id="UP000784294">
    <property type="component" value="Unassembled WGS sequence"/>
</dbReference>
<keyword evidence="3" id="KW-1185">Reference proteome</keyword>
<evidence type="ECO:0000313" key="2">
    <source>
        <dbReference type="EMBL" id="VEL18865.1"/>
    </source>
</evidence>
<accession>A0A3S5CLR1</accession>
<gene>
    <name evidence="2" type="ORF">PXEA_LOCUS12305</name>
</gene>
<comment type="caution">
    <text evidence="2">The sequence shown here is derived from an EMBL/GenBank/DDBJ whole genome shotgun (WGS) entry which is preliminary data.</text>
</comment>
<name>A0A3S5CLR1_9PLAT</name>
<organism evidence="2 3">
    <name type="scientific">Protopolystoma xenopodis</name>
    <dbReference type="NCBI Taxonomy" id="117903"/>
    <lineage>
        <taxon>Eukaryota</taxon>
        <taxon>Metazoa</taxon>
        <taxon>Spiralia</taxon>
        <taxon>Lophotrochozoa</taxon>
        <taxon>Platyhelminthes</taxon>
        <taxon>Monogenea</taxon>
        <taxon>Polyopisthocotylea</taxon>
        <taxon>Polystomatidea</taxon>
        <taxon>Polystomatidae</taxon>
        <taxon>Protopolystoma</taxon>
    </lineage>
</organism>
<proteinExistence type="predicted"/>
<evidence type="ECO:0000313" key="3">
    <source>
        <dbReference type="Proteomes" id="UP000784294"/>
    </source>
</evidence>